<gene>
    <name evidence="5" type="ordered locus">Amico_1559</name>
</gene>
<dbReference type="PANTHER" id="PTHR42781">
    <property type="entry name" value="SPERMIDINE/PUTRESCINE IMPORT ATP-BINDING PROTEIN POTA"/>
    <property type="match status" value="1"/>
</dbReference>
<dbReference type="GO" id="GO:0005524">
    <property type="term" value="F:ATP binding"/>
    <property type="evidence" value="ECO:0007669"/>
    <property type="project" value="UniProtKB-KW"/>
</dbReference>
<dbReference type="PROSITE" id="PS50893">
    <property type="entry name" value="ABC_TRANSPORTER_2"/>
    <property type="match status" value="1"/>
</dbReference>
<accession>D5EGJ4</accession>
<dbReference type="SMART" id="SM00382">
    <property type="entry name" value="AAA"/>
    <property type="match status" value="1"/>
</dbReference>
<dbReference type="InterPro" id="IPR003439">
    <property type="entry name" value="ABC_transporter-like_ATP-bd"/>
</dbReference>
<dbReference type="GO" id="GO:0055085">
    <property type="term" value="P:transmembrane transport"/>
    <property type="evidence" value="ECO:0007669"/>
    <property type="project" value="InterPro"/>
</dbReference>
<organism evidence="5 6">
    <name type="scientific">Aminobacterium colombiense (strain DSM 12261 / ALA-1)</name>
    <dbReference type="NCBI Taxonomy" id="572547"/>
    <lineage>
        <taxon>Bacteria</taxon>
        <taxon>Thermotogati</taxon>
        <taxon>Synergistota</taxon>
        <taxon>Synergistia</taxon>
        <taxon>Synergistales</taxon>
        <taxon>Aminobacteriaceae</taxon>
        <taxon>Aminobacterium</taxon>
    </lineage>
</organism>
<keyword evidence="2" id="KW-0547">Nucleotide-binding</keyword>
<dbReference type="KEGG" id="aco:Amico_1559"/>
<evidence type="ECO:0000256" key="3">
    <source>
        <dbReference type="ARBA" id="ARBA00022840"/>
    </source>
</evidence>
<keyword evidence="3" id="KW-0067">ATP-binding</keyword>
<keyword evidence="1" id="KW-0813">Transport</keyword>
<evidence type="ECO:0000313" key="5">
    <source>
        <dbReference type="EMBL" id="ADE57676.1"/>
    </source>
</evidence>
<sequence length="229" mass="25889">MKAMYRLKNIKHFYSQRCVLQIPSLEIGQGEILGLLGANGSGKSTLLRILAFLETPTEGTVYFKKERVETVSVNYRRSVTLLLQNTYLLKRAVWENVAFGLKVRGVRGKELMKSMEEALYFVGLAPSQFARRKWYELSGGEAQRVALASRLAIKPEVLLLDEPTASVDRVSAELIKQGVRMCREKWGTTLVLVSHDVLWVKSLSDRHLILTEGELSTSSSSNNPFFMFE</sequence>
<dbReference type="Pfam" id="PF00005">
    <property type="entry name" value="ABC_tran"/>
    <property type="match status" value="1"/>
</dbReference>
<feature type="domain" description="ABC transporter" evidence="4">
    <location>
        <begin position="5"/>
        <end position="229"/>
    </location>
</feature>
<evidence type="ECO:0000256" key="2">
    <source>
        <dbReference type="ARBA" id="ARBA00022741"/>
    </source>
</evidence>
<dbReference type="CDD" id="cd03225">
    <property type="entry name" value="ABC_cobalt_CbiO_domain1"/>
    <property type="match status" value="1"/>
</dbReference>
<dbReference type="InterPro" id="IPR027417">
    <property type="entry name" value="P-loop_NTPase"/>
</dbReference>
<dbReference type="InterPro" id="IPR015856">
    <property type="entry name" value="ABC_transpr_CbiO/EcfA_su"/>
</dbReference>
<dbReference type="OrthoDB" id="9809450at2"/>
<protein>
    <submittedName>
        <fullName evidence="5">ABC transporter related protein</fullName>
    </submittedName>
</protein>
<dbReference type="EMBL" id="CP001997">
    <property type="protein sequence ID" value="ADE57676.1"/>
    <property type="molecule type" value="Genomic_DNA"/>
</dbReference>
<dbReference type="RefSeq" id="WP_013048939.1">
    <property type="nucleotide sequence ID" value="NC_014011.1"/>
</dbReference>
<dbReference type="InterPro" id="IPR050093">
    <property type="entry name" value="ABC_SmlMolc_Importer"/>
</dbReference>
<dbReference type="InterPro" id="IPR003593">
    <property type="entry name" value="AAA+_ATPase"/>
</dbReference>
<reference evidence="5 6" key="1">
    <citation type="journal article" date="2010" name="Stand. Genomic Sci.">
        <title>Complete genome sequence of Aminobacterium colombiense type strain (ALA-1).</title>
        <authorList>
            <person name="Chertkov O."/>
            <person name="Sikorski J."/>
            <person name="Brambilla E."/>
            <person name="Lapidus A."/>
            <person name="Copeland A."/>
            <person name="Glavina Del Rio T."/>
            <person name="Nolan M."/>
            <person name="Lucas S."/>
            <person name="Tice H."/>
            <person name="Cheng J.F."/>
            <person name="Han C."/>
            <person name="Detter J.C."/>
            <person name="Bruce D."/>
            <person name="Tapia R."/>
            <person name="Goodwin L."/>
            <person name="Pitluck S."/>
            <person name="Liolios K."/>
            <person name="Ivanova N."/>
            <person name="Mavromatis K."/>
            <person name="Ovchinnikova G."/>
            <person name="Pati A."/>
            <person name="Chen A."/>
            <person name="Palaniappan K."/>
            <person name="Land M."/>
            <person name="Hauser L."/>
            <person name="Chang Y.J."/>
            <person name="Jeffries C.D."/>
            <person name="Spring S."/>
            <person name="Rohde M."/>
            <person name="Goker M."/>
            <person name="Bristow J."/>
            <person name="Eisen J.A."/>
            <person name="Markowitz V."/>
            <person name="Hugenholtz P."/>
            <person name="Kyrpides N.C."/>
            <person name="Klenk H.P."/>
        </authorList>
    </citation>
    <scope>NUCLEOTIDE SEQUENCE [LARGE SCALE GENOMIC DNA]</scope>
    <source>
        <strain evidence="6">DSM 12261 / ALA-1</strain>
    </source>
</reference>
<keyword evidence="6" id="KW-1185">Reference proteome</keyword>
<dbReference type="STRING" id="572547.Amico_1559"/>
<evidence type="ECO:0000313" key="6">
    <source>
        <dbReference type="Proteomes" id="UP000002366"/>
    </source>
</evidence>
<dbReference type="eggNOG" id="COG1122">
    <property type="taxonomic scope" value="Bacteria"/>
</dbReference>
<name>D5EGJ4_AMICL</name>
<evidence type="ECO:0000259" key="4">
    <source>
        <dbReference type="PROSITE" id="PS50893"/>
    </source>
</evidence>
<evidence type="ECO:0000256" key="1">
    <source>
        <dbReference type="ARBA" id="ARBA00022448"/>
    </source>
</evidence>
<proteinExistence type="predicted"/>
<dbReference type="GO" id="GO:0016887">
    <property type="term" value="F:ATP hydrolysis activity"/>
    <property type="evidence" value="ECO:0007669"/>
    <property type="project" value="InterPro"/>
</dbReference>
<dbReference type="Gene3D" id="3.40.50.300">
    <property type="entry name" value="P-loop containing nucleotide triphosphate hydrolases"/>
    <property type="match status" value="1"/>
</dbReference>
<dbReference type="Proteomes" id="UP000002366">
    <property type="component" value="Chromosome"/>
</dbReference>
<dbReference type="GO" id="GO:0016020">
    <property type="term" value="C:membrane"/>
    <property type="evidence" value="ECO:0007669"/>
    <property type="project" value="InterPro"/>
</dbReference>
<dbReference type="PANTHER" id="PTHR42781:SF4">
    <property type="entry name" value="SPERMIDINE_PUTRESCINE IMPORT ATP-BINDING PROTEIN POTA"/>
    <property type="match status" value="1"/>
</dbReference>
<dbReference type="HOGENOM" id="CLU_000604_1_22_0"/>
<dbReference type="AlphaFoldDB" id="D5EGJ4"/>
<dbReference type="SUPFAM" id="SSF52540">
    <property type="entry name" value="P-loop containing nucleoside triphosphate hydrolases"/>
    <property type="match status" value="1"/>
</dbReference>